<dbReference type="Proteomes" id="UP000507245">
    <property type="component" value="Unassembled WGS sequence"/>
</dbReference>
<evidence type="ECO:0000256" key="2">
    <source>
        <dbReference type="ARBA" id="ARBA00022692"/>
    </source>
</evidence>
<evidence type="ECO:0000256" key="4">
    <source>
        <dbReference type="ARBA" id="ARBA00022989"/>
    </source>
</evidence>
<dbReference type="PANTHER" id="PTHR10994">
    <property type="entry name" value="RETICULON"/>
    <property type="match status" value="1"/>
</dbReference>
<sequence length="220" mass="25011">MFMLTRELPPRNRSTLLCLFYLQAADVFLWRDKKGSVSVLVAITIIWVFFELLGYHLLTLLSHCLILGLAMLFLWSNASTFINKSPPRIPQVKIPEKPVLQIASAITIEINRAFVILREIASGKDLKQFLFIYAEMIGNVMIDARSIGKYYHFVQLMGRAASHITLECALQTQPNITIIGEEVAAKKQTLKNVTDYIVNIILKCADLGYCIRYRNFGVLL</sequence>
<feature type="domain" description="Reticulon" evidence="7">
    <location>
        <begin position="24"/>
        <end position="130"/>
    </location>
</feature>
<evidence type="ECO:0000256" key="6">
    <source>
        <dbReference type="RuleBase" id="RU363132"/>
    </source>
</evidence>
<evidence type="ECO:0000313" key="8">
    <source>
        <dbReference type="EMBL" id="CAB4293839.1"/>
    </source>
</evidence>
<dbReference type="InterPro" id="IPR003388">
    <property type="entry name" value="Reticulon"/>
</dbReference>
<dbReference type="Pfam" id="PF02453">
    <property type="entry name" value="Reticulon"/>
    <property type="match status" value="1"/>
</dbReference>
<protein>
    <recommendedName>
        <fullName evidence="6">Reticulon-like protein</fullName>
    </recommendedName>
</protein>
<dbReference type="SUPFAM" id="SSF53784">
    <property type="entry name" value="Phosphofructokinase"/>
    <property type="match status" value="1"/>
</dbReference>
<dbReference type="PROSITE" id="PS50845">
    <property type="entry name" value="RETICULON"/>
    <property type="match status" value="1"/>
</dbReference>
<keyword evidence="5 6" id="KW-0472">Membrane</keyword>
<keyword evidence="3 6" id="KW-0256">Endoplasmic reticulum</keyword>
<keyword evidence="4 6" id="KW-1133">Transmembrane helix</keyword>
<feature type="transmembrane region" description="Helical" evidence="6">
    <location>
        <begin position="34"/>
        <end position="50"/>
    </location>
</feature>
<evidence type="ECO:0000256" key="5">
    <source>
        <dbReference type="ARBA" id="ARBA00023136"/>
    </source>
</evidence>
<dbReference type="GO" id="GO:0003872">
    <property type="term" value="F:6-phosphofructokinase activity"/>
    <property type="evidence" value="ECO:0007669"/>
    <property type="project" value="InterPro"/>
</dbReference>
<dbReference type="InterPro" id="IPR035966">
    <property type="entry name" value="PKF_sf"/>
</dbReference>
<dbReference type="OrthoDB" id="567788at2759"/>
<reference evidence="9" key="1">
    <citation type="journal article" date="2020" name="Genome Biol.">
        <title>Gamete binning: chromosome-level and haplotype-resolved genome assembly enabled by high-throughput single-cell sequencing of gamete genomes.</title>
        <authorList>
            <person name="Campoy J.A."/>
            <person name="Sun H."/>
            <person name="Goel M."/>
            <person name="Jiao W.-B."/>
            <person name="Folz-Donahue K."/>
            <person name="Wang N."/>
            <person name="Rubio M."/>
            <person name="Liu C."/>
            <person name="Kukat C."/>
            <person name="Ruiz D."/>
            <person name="Huettel B."/>
            <person name="Schneeberger K."/>
        </authorList>
    </citation>
    <scope>NUCLEOTIDE SEQUENCE [LARGE SCALE GENOMIC DNA]</scope>
    <source>
        <strain evidence="9">cv. Rojo Pasion</strain>
    </source>
</reference>
<comment type="subcellular location">
    <subcellularLocation>
        <location evidence="1 6">Endoplasmic reticulum membrane</location>
        <topology evidence="1 6">Multi-pass membrane protein</topology>
    </subcellularLocation>
</comment>
<gene>
    <name evidence="8" type="ORF">ORAREDHAP_LOCUS3196</name>
</gene>
<dbReference type="Gene3D" id="3.40.50.460">
    <property type="entry name" value="Phosphofructokinase domain"/>
    <property type="match status" value="1"/>
</dbReference>
<dbReference type="InterPro" id="IPR045064">
    <property type="entry name" value="Reticulon-like"/>
</dbReference>
<keyword evidence="9" id="KW-1185">Reference proteome</keyword>
<evidence type="ECO:0000256" key="1">
    <source>
        <dbReference type="ARBA" id="ARBA00004477"/>
    </source>
</evidence>
<dbReference type="PANTHER" id="PTHR10994:SF193">
    <property type="entry name" value="RETICULON-LIKE PROTEIN"/>
    <property type="match status" value="1"/>
</dbReference>
<feature type="transmembrane region" description="Helical" evidence="6">
    <location>
        <begin position="57"/>
        <end position="75"/>
    </location>
</feature>
<dbReference type="GO" id="GO:0009617">
    <property type="term" value="P:response to bacterium"/>
    <property type="evidence" value="ECO:0007669"/>
    <property type="project" value="InterPro"/>
</dbReference>
<name>A0A6J5VWZ9_PRUAR</name>
<evidence type="ECO:0000256" key="3">
    <source>
        <dbReference type="ARBA" id="ARBA00022824"/>
    </source>
</evidence>
<evidence type="ECO:0000313" key="9">
    <source>
        <dbReference type="Proteomes" id="UP000507245"/>
    </source>
</evidence>
<accession>A0A6J5VWZ9</accession>
<organism evidence="8 9">
    <name type="scientific">Prunus armeniaca</name>
    <name type="common">Apricot</name>
    <name type="synonym">Armeniaca vulgaris</name>
    <dbReference type="NCBI Taxonomy" id="36596"/>
    <lineage>
        <taxon>Eukaryota</taxon>
        <taxon>Viridiplantae</taxon>
        <taxon>Streptophyta</taxon>
        <taxon>Embryophyta</taxon>
        <taxon>Tracheophyta</taxon>
        <taxon>Spermatophyta</taxon>
        <taxon>Magnoliopsida</taxon>
        <taxon>eudicotyledons</taxon>
        <taxon>Gunneridae</taxon>
        <taxon>Pentapetalae</taxon>
        <taxon>rosids</taxon>
        <taxon>fabids</taxon>
        <taxon>Rosales</taxon>
        <taxon>Rosaceae</taxon>
        <taxon>Amygdaloideae</taxon>
        <taxon>Amygdaleae</taxon>
        <taxon>Prunus</taxon>
    </lineage>
</organism>
<evidence type="ECO:0000259" key="7">
    <source>
        <dbReference type="PROSITE" id="PS50845"/>
    </source>
</evidence>
<proteinExistence type="predicted"/>
<keyword evidence="2 6" id="KW-0812">Transmembrane</keyword>
<dbReference type="GO" id="GO:0005789">
    <property type="term" value="C:endoplasmic reticulum membrane"/>
    <property type="evidence" value="ECO:0007669"/>
    <property type="project" value="UniProtKB-SubCell"/>
</dbReference>
<dbReference type="AlphaFoldDB" id="A0A6J5VWZ9"/>
<dbReference type="EMBL" id="CAEKKB010000001">
    <property type="protein sequence ID" value="CAB4293839.1"/>
    <property type="molecule type" value="Genomic_DNA"/>
</dbReference>